<dbReference type="Proteomes" id="UP000030671">
    <property type="component" value="Unassembled WGS sequence"/>
</dbReference>
<keyword evidence="4" id="KW-1185">Reference proteome</keyword>
<proteinExistence type="predicted"/>
<name>W4K4K8_HETIT</name>
<gene>
    <name evidence="3" type="ORF">HETIRDRAFT_452226</name>
</gene>
<organism evidence="3 4">
    <name type="scientific">Heterobasidion irregulare (strain TC 32-1)</name>
    <dbReference type="NCBI Taxonomy" id="747525"/>
    <lineage>
        <taxon>Eukaryota</taxon>
        <taxon>Fungi</taxon>
        <taxon>Dikarya</taxon>
        <taxon>Basidiomycota</taxon>
        <taxon>Agaricomycotina</taxon>
        <taxon>Agaricomycetes</taxon>
        <taxon>Russulales</taxon>
        <taxon>Bondarzewiaceae</taxon>
        <taxon>Heterobasidion</taxon>
        <taxon>Heterobasidion annosum species complex</taxon>
    </lineage>
</organism>
<feature type="chain" id="PRO_5004844075" evidence="2">
    <location>
        <begin position="24"/>
        <end position="123"/>
    </location>
</feature>
<dbReference type="HOGENOM" id="CLU_2015564_0_0_1"/>
<evidence type="ECO:0000256" key="2">
    <source>
        <dbReference type="SAM" id="SignalP"/>
    </source>
</evidence>
<reference evidence="3 4" key="1">
    <citation type="journal article" date="2012" name="New Phytol.">
        <title>Insight into trade-off between wood decay and parasitism from the genome of a fungal forest pathogen.</title>
        <authorList>
            <person name="Olson A."/>
            <person name="Aerts A."/>
            <person name="Asiegbu F."/>
            <person name="Belbahri L."/>
            <person name="Bouzid O."/>
            <person name="Broberg A."/>
            <person name="Canback B."/>
            <person name="Coutinho P.M."/>
            <person name="Cullen D."/>
            <person name="Dalman K."/>
            <person name="Deflorio G."/>
            <person name="van Diepen L.T."/>
            <person name="Dunand C."/>
            <person name="Duplessis S."/>
            <person name="Durling M."/>
            <person name="Gonthier P."/>
            <person name="Grimwood J."/>
            <person name="Fossdal C.G."/>
            <person name="Hansson D."/>
            <person name="Henrissat B."/>
            <person name="Hietala A."/>
            <person name="Himmelstrand K."/>
            <person name="Hoffmeister D."/>
            <person name="Hogberg N."/>
            <person name="James T.Y."/>
            <person name="Karlsson M."/>
            <person name="Kohler A."/>
            <person name="Kues U."/>
            <person name="Lee Y.H."/>
            <person name="Lin Y.C."/>
            <person name="Lind M."/>
            <person name="Lindquist E."/>
            <person name="Lombard V."/>
            <person name="Lucas S."/>
            <person name="Lunden K."/>
            <person name="Morin E."/>
            <person name="Murat C."/>
            <person name="Park J."/>
            <person name="Raffaello T."/>
            <person name="Rouze P."/>
            <person name="Salamov A."/>
            <person name="Schmutz J."/>
            <person name="Solheim H."/>
            <person name="Stahlberg J."/>
            <person name="Velez H."/>
            <person name="de Vries R.P."/>
            <person name="Wiebenga A."/>
            <person name="Woodward S."/>
            <person name="Yakovlev I."/>
            <person name="Garbelotto M."/>
            <person name="Martin F."/>
            <person name="Grigoriev I.V."/>
            <person name="Stenlid J."/>
        </authorList>
    </citation>
    <scope>NUCLEOTIDE SEQUENCE [LARGE SCALE GENOMIC DNA]</scope>
    <source>
        <strain evidence="3 4">TC 32-1</strain>
    </source>
</reference>
<protein>
    <submittedName>
        <fullName evidence="3">Uncharacterized protein</fullName>
    </submittedName>
</protein>
<dbReference type="InParanoid" id="W4K4K8"/>
<dbReference type="RefSeq" id="XP_009547408.1">
    <property type="nucleotide sequence ID" value="XM_009549113.1"/>
</dbReference>
<evidence type="ECO:0000313" key="3">
    <source>
        <dbReference type="EMBL" id="ETW80689.1"/>
    </source>
</evidence>
<dbReference type="GeneID" id="20676234"/>
<evidence type="ECO:0000256" key="1">
    <source>
        <dbReference type="SAM" id="MobiDB-lite"/>
    </source>
</evidence>
<dbReference type="EMBL" id="KI925459">
    <property type="protein sequence ID" value="ETW80689.1"/>
    <property type="molecule type" value="Genomic_DNA"/>
</dbReference>
<feature type="signal peptide" evidence="2">
    <location>
        <begin position="1"/>
        <end position="23"/>
    </location>
</feature>
<keyword evidence="2" id="KW-0732">Signal</keyword>
<feature type="compositionally biased region" description="Low complexity" evidence="1">
    <location>
        <begin position="77"/>
        <end position="88"/>
    </location>
</feature>
<dbReference type="KEGG" id="hir:HETIRDRAFT_452226"/>
<sequence length="123" mass="13215">MRSIATPTLFTLLILNLLTPILALPALGLLPIDLDDCHKADKRSLSMSSTACQTEPVMMSHGQRVRPSGEHSESRRGGALPLVGGVLPHIPIGPNVESPPPTFMGLGSRRLKKGPRSFVEETE</sequence>
<evidence type="ECO:0000313" key="4">
    <source>
        <dbReference type="Proteomes" id="UP000030671"/>
    </source>
</evidence>
<feature type="region of interest" description="Disordered" evidence="1">
    <location>
        <begin position="48"/>
        <end position="123"/>
    </location>
</feature>
<dbReference type="AlphaFoldDB" id="W4K4K8"/>
<accession>W4K4K8</accession>
<feature type="compositionally biased region" description="Basic and acidic residues" evidence="1">
    <location>
        <begin position="67"/>
        <end position="76"/>
    </location>
</feature>